<dbReference type="Proteomes" id="UP000095286">
    <property type="component" value="Unplaced"/>
</dbReference>
<dbReference type="WBParaSite" id="RSKR_0001080100.1">
    <property type="protein sequence ID" value="RSKR_0001080100.1"/>
    <property type="gene ID" value="RSKR_0001080100"/>
</dbReference>
<evidence type="ECO:0000313" key="1">
    <source>
        <dbReference type="Proteomes" id="UP000095286"/>
    </source>
</evidence>
<accession>A0AC35UFH0</accession>
<reference evidence="2" key="1">
    <citation type="submission" date="2016-11" db="UniProtKB">
        <authorList>
            <consortium name="WormBaseParasite"/>
        </authorList>
    </citation>
    <scope>IDENTIFICATION</scope>
    <source>
        <strain evidence="2">KR3021</strain>
    </source>
</reference>
<name>A0AC35UFH0_9BILA</name>
<proteinExistence type="predicted"/>
<organism evidence="1 2">
    <name type="scientific">Rhabditophanes sp. KR3021</name>
    <dbReference type="NCBI Taxonomy" id="114890"/>
    <lineage>
        <taxon>Eukaryota</taxon>
        <taxon>Metazoa</taxon>
        <taxon>Ecdysozoa</taxon>
        <taxon>Nematoda</taxon>
        <taxon>Chromadorea</taxon>
        <taxon>Rhabditida</taxon>
        <taxon>Tylenchina</taxon>
        <taxon>Panagrolaimomorpha</taxon>
        <taxon>Strongyloidoidea</taxon>
        <taxon>Alloionematidae</taxon>
        <taxon>Rhabditophanes</taxon>
    </lineage>
</organism>
<evidence type="ECO:0000313" key="2">
    <source>
        <dbReference type="WBParaSite" id="RSKR_0001080100.1"/>
    </source>
</evidence>
<protein>
    <submittedName>
        <fullName evidence="2">DUF4065 domain-containing protein</fullName>
    </submittedName>
</protein>
<sequence length="95" mass="11449">MFNIFCELVDYLEYKKQSRNTFDGRVDPQVLPIGTIDGKPIWPKVIEKTKSLHRLYFDDDNMAIETNERNLVDVIHRMDREDNYKRVLQYLDRLV</sequence>